<feature type="transmembrane region" description="Helical" evidence="2">
    <location>
        <begin position="250"/>
        <end position="271"/>
    </location>
</feature>
<feature type="region of interest" description="Disordered" evidence="1">
    <location>
        <begin position="73"/>
        <end position="123"/>
    </location>
</feature>
<feature type="transmembrane region" description="Helical" evidence="2">
    <location>
        <begin position="210"/>
        <end position="230"/>
    </location>
</feature>
<feature type="compositionally biased region" description="Low complexity" evidence="1">
    <location>
        <begin position="9"/>
        <end position="26"/>
    </location>
</feature>
<gene>
    <name evidence="3" type="ORF">ACFFX0_04020</name>
</gene>
<dbReference type="Proteomes" id="UP001589575">
    <property type="component" value="Unassembled WGS sequence"/>
</dbReference>
<evidence type="ECO:0000256" key="2">
    <source>
        <dbReference type="SAM" id="Phobius"/>
    </source>
</evidence>
<proteinExistence type="predicted"/>
<evidence type="ECO:0000313" key="4">
    <source>
        <dbReference type="Proteomes" id="UP001589575"/>
    </source>
</evidence>
<reference evidence="3 4" key="1">
    <citation type="submission" date="2024-09" db="EMBL/GenBank/DDBJ databases">
        <authorList>
            <person name="Sun Q."/>
            <person name="Mori K."/>
        </authorList>
    </citation>
    <scope>NUCLEOTIDE SEQUENCE [LARGE SCALE GENOMIC DNA]</scope>
    <source>
        <strain evidence="3 4">CCM 7609</strain>
    </source>
</reference>
<name>A0ABV5FUN3_9MICC</name>
<accession>A0ABV5FUN3</accession>
<evidence type="ECO:0000256" key="1">
    <source>
        <dbReference type="SAM" id="MobiDB-lite"/>
    </source>
</evidence>
<protein>
    <submittedName>
        <fullName evidence="3">Uncharacterized protein</fullName>
    </submittedName>
</protein>
<dbReference type="EMBL" id="JBHMFI010000001">
    <property type="protein sequence ID" value="MFB9070398.1"/>
    <property type="molecule type" value="Genomic_DNA"/>
</dbReference>
<organism evidence="3 4">
    <name type="scientific">Citricoccus parietis</name>
    <dbReference type="NCBI Taxonomy" id="592307"/>
    <lineage>
        <taxon>Bacteria</taxon>
        <taxon>Bacillati</taxon>
        <taxon>Actinomycetota</taxon>
        <taxon>Actinomycetes</taxon>
        <taxon>Micrococcales</taxon>
        <taxon>Micrococcaceae</taxon>
        <taxon>Citricoccus</taxon>
    </lineage>
</organism>
<feature type="transmembrane region" description="Helical" evidence="2">
    <location>
        <begin position="283"/>
        <end position="303"/>
    </location>
</feature>
<feature type="compositionally biased region" description="Low complexity" evidence="1">
    <location>
        <begin position="99"/>
        <end position="113"/>
    </location>
</feature>
<feature type="region of interest" description="Disordered" evidence="1">
    <location>
        <begin position="9"/>
        <end position="45"/>
    </location>
</feature>
<comment type="caution">
    <text evidence="3">The sequence shown here is derived from an EMBL/GenBank/DDBJ whole genome shotgun (WGS) entry which is preliminary data.</text>
</comment>
<evidence type="ECO:0000313" key="3">
    <source>
        <dbReference type="EMBL" id="MFB9070398.1"/>
    </source>
</evidence>
<keyword evidence="4" id="KW-1185">Reference proteome</keyword>
<feature type="region of interest" description="Disordered" evidence="1">
    <location>
        <begin position="144"/>
        <end position="179"/>
    </location>
</feature>
<sequence length="349" mass="36007">MWSCCTCWAPASSSGPSPPSGTGRSPPTAPGRPPSAPSRDVRIGQPSLRSALNSVASLARSLFAAWCSGAPGPPSPASVISATNHSAVPEKPSAGPGQSKRSSTASKSPSKLSTGAAVMEDREDSGVADVVSLGMVAEDEVSGAAGPASLAQPVRMSPAVNTTTAPPGGNDRAFTDIRNPSARRQVPSPYLRANATLGCMTDAGARVHHFRLWLPAVAMVSVAWLVFWRSQQFPVVCALAFSCPDPNARIPPALVFGGLMLVPLVVLVMGSYTRRPAVWLSKVSYVALAGLAILGYGAILFAGGFTADLWFLLCSIAILGTIGIAGLGIRRDSGLDRRGLSSTHTPSRP</sequence>
<keyword evidence="2" id="KW-0472">Membrane</keyword>
<feature type="transmembrane region" description="Helical" evidence="2">
    <location>
        <begin position="309"/>
        <end position="329"/>
    </location>
</feature>
<keyword evidence="2" id="KW-1133">Transmembrane helix</keyword>
<feature type="compositionally biased region" description="Pro residues" evidence="1">
    <location>
        <begin position="27"/>
        <end position="36"/>
    </location>
</feature>
<keyword evidence="2" id="KW-0812">Transmembrane</keyword>